<reference evidence="1" key="1">
    <citation type="submission" date="2020-05" db="EMBL/GenBank/DDBJ databases">
        <authorList>
            <person name="Conneilly E.M."/>
            <person name="Corace M.L."/>
            <person name="Daly D."/>
            <person name="Dejene M.A."/>
            <person name="Deng Y."/>
            <person name="Kelly J.M."/>
            <person name="Masiello C.S."/>
            <person name="McDonough D."/>
            <person name="Musser E."/>
            <person name="Pecorale A.L."/>
            <person name="Ray R.F."/>
            <person name="Regan I.M."/>
            <person name="Shedd N.A."/>
            <person name="Tatone J.R."/>
            <person name="Tocci C.W."/>
            <person name="Zarate C.M."/>
            <person name="Whitefleet-Smith J.L."/>
            <person name="Garlena R.A."/>
            <person name="Russell D.A."/>
            <person name="Pope W.H."/>
            <person name="Jacobs-Sera D."/>
            <person name="Hatfull G.F."/>
        </authorList>
    </citation>
    <scope>NUCLEOTIDE SEQUENCE</scope>
</reference>
<dbReference type="KEGG" id="vg:77951793"/>
<name>A0AAE7F8U8_9CAUD</name>
<dbReference type="GeneID" id="77951793"/>
<accession>A0AAE7F8U8</accession>
<gene>
    <name evidence="1" type="primary">37</name>
    <name evidence="1" type="ORF">SEA_CLAWZ_37</name>
</gene>
<dbReference type="RefSeq" id="YP_010675466.1">
    <property type="nucleotide sequence ID" value="NC_071004.1"/>
</dbReference>
<organism evidence="1 2">
    <name type="scientific">Gordonia phage Clawz</name>
    <dbReference type="NCBI Taxonomy" id="2743910"/>
    <lineage>
        <taxon>Viruses</taxon>
        <taxon>Duplodnaviria</taxon>
        <taxon>Heunggongvirae</taxon>
        <taxon>Uroviricota</taxon>
        <taxon>Caudoviricetes</taxon>
        <taxon>Clawzvirus</taxon>
        <taxon>Clawzvirus clawz</taxon>
    </lineage>
</organism>
<sequence length="104" mass="11941">MRYELSEYMLDQLKYEHDEDDILTDYSGRGMYGKTCVGYQGPTPELFAFDLARQLTGEANDGDTAYEWAIAIRDTLEDLGSPSTDSMGLGRIYYWRNVTMGEER</sequence>
<dbReference type="EMBL" id="MT498058">
    <property type="protein sequence ID" value="QKY79949.1"/>
    <property type="molecule type" value="Genomic_DNA"/>
</dbReference>
<keyword evidence="2" id="KW-1185">Reference proteome</keyword>
<proteinExistence type="predicted"/>
<evidence type="ECO:0000313" key="2">
    <source>
        <dbReference type="Proteomes" id="UP000821895"/>
    </source>
</evidence>
<protein>
    <submittedName>
        <fullName evidence="1">Uncharacterized protein</fullName>
    </submittedName>
</protein>
<dbReference type="Proteomes" id="UP000821895">
    <property type="component" value="Segment"/>
</dbReference>
<evidence type="ECO:0000313" key="1">
    <source>
        <dbReference type="EMBL" id="QKY79949.1"/>
    </source>
</evidence>